<feature type="transmembrane region" description="Helical" evidence="11">
    <location>
        <begin position="58"/>
        <end position="81"/>
    </location>
</feature>
<comment type="catalytic activity">
    <reaction evidence="1">
        <text>Random hydrolysis of (1-&gt;6)-alpha-D-mannosidic linkages in unbranched (1-&gt;6)-mannans.</text>
        <dbReference type="EC" id="3.2.1.101"/>
    </reaction>
</comment>
<protein>
    <recommendedName>
        <fullName evidence="4">mannan endo-1,6-alpha-mannosidase</fullName>
        <ecNumber evidence="4">3.2.1.101</ecNumber>
    </recommendedName>
</protein>
<name>A0A1V6SBG3_9EURO</name>
<dbReference type="PANTHER" id="PTHR12145">
    <property type="entry name" value="MANNAN ENDO-1,6-ALPHA-MANNOSIDASE DCW1"/>
    <property type="match status" value="1"/>
</dbReference>
<dbReference type="GO" id="GO:0008496">
    <property type="term" value="F:mannan endo-1,6-alpha-mannosidase activity"/>
    <property type="evidence" value="ECO:0007669"/>
    <property type="project" value="UniProtKB-EC"/>
</dbReference>
<reference evidence="13" key="1">
    <citation type="journal article" date="2017" name="Nat. Microbiol.">
        <title>Global analysis of biosynthetic gene clusters reveals vast potential of secondary metabolite production in Penicillium species.</title>
        <authorList>
            <person name="Nielsen J.C."/>
            <person name="Grijseels S."/>
            <person name="Prigent S."/>
            <person name="Ji B."/>
            <person name="Dainat J."/>
            <person name="Nielsen K.F."/>
            <person name="Frisvad J.C."/>
            <person name="Workman M."/>
            <person name="Nielsen J."/>
        </authorList>
    </citation>
    <scope>NUCLEOTIDE SEQUENCE [LARGE SCALE GENOMIC DNA]</scope>
    <source>
        <strain evidence="13">IBT 29486</strain>
    </source>
</reference>
<dbReference type="Proteomes" id="UP000191518">
    <property type="component" value="Unassembled WGS sequence"/>
</dbReference>
<dbReference type="EMBL" id="MDYP01000002">
    <property type="protein sequence ID" value="OQE11352.1"/>
    <property type="molecule type" value="Genomic_DNA"/>
</dbReference>
<evidence type="ECO:0000256" key="1">
    <source>
        <dbReference type="ARBA" id="ARBA00001452"/>
    </source>
</evidence>
<dbReference type="EC" id="3.2.1.101" evidence="4"/>
<dbReference type="Gene3D" id="1.50.10.20">
    <property type="match status" value="1"/>
</dbReference>
<dbReference type="PANTHER" id="PTHR12145:SF37">
    <property type="entry name" value="MANNAN ENDO-1,6-ALPHA-MANNOSIDASE"/>
    <property type="match status" value="1"/>
</dbReference>
<evidence type="ECO:0000256" key="11">
    <source>
        <dbReference type="SAM" id="Phobius"/>
    </source>
</evidence>
<dbReference type="STRING" id="29845.A0A1V6SBG3"/>
<dbReference type="PIRSF" id="PIRSF016302">
    <property type="entry name" value="Man_a_manosd"/>
    <property type="match status" value="1"/>
</dbReference>
<feature type="region of interest" description="Disordered" evidence="10">
    <location>
        <begin position="456"/>
        <end position="482"/>
    </location>
</feature>
<evidence type="ECO:0000256" key="6">
    <source>
        <dbReference type="ARBA" id="ARBA00022801"/>
    </source>
</evidence>
<dbReference type="InterPro" id="IPR014480">
    <property type="entry name" value="Mannan-1_6-alpha_mannosidase"/>
</dbReference>
<evidence type="ECO:0000256" key="7">
    <source>
        <dbReference type="ARBA" id="ARBA00023136"/>
    </source>
</evidence>
<dbReference type="InterPro" id="IPR005198">
    <property type="entry name" value="Glyco_hydro_76"/>
</dbReference>
<proteinExistence type="inferred from homology"/>
<organism evidence="12 13">
    <name type="scientific">Penicillium vulpinum</name>
    <dbReference type="NCBI Taxonomy" id="29845"/>
    <lineage>
        <taxon>Eukaryota</taxon>
        <taxon>Fungi</taxon>
        <taxon>Dikarya</taxon>
        <taxon>Ascomycota</taxon>
        <taxon>Pezizomycotina</taxon>
        <taxon>Eurotiomycetes</taxon>
        <taxon>Eurotiomycetidae</taxon>
        <taxon>Eurotiales</taxon>
        <taxon>Aspergillaceae</taxon>
        <taxon>Penicillium</taxon>
    </lineage>
</organism>
<dbReference type="AlphaFoldDB" id="A0A1V6SBG3"/>
<evidence type="ECO:0000256" key="3">
    <source>
        <dbReference type="ARBA" id="ARBA00009699"/>
    </source>
</evidence>
<sequence length="511" mass="56494">MVSYIRWIPLNYYALVLGDEPSYSPLVPNALHSCSLSSSPMHFLRCLRCRSPSQMRPVILSSWLTTIFLACLFIPNVLAIIEVNPEDETSLKNAAKTVATAMMKFYDERDSKDIPGKMDDTWWEGGSMFMTLIQYWYLTGDSQFNNAIQEGMYWQKGENDFFPSNYSQYLGNDDQVFWGLAAITAGELNFPEREGEPSWVSLAEGVFNGQVPRWDMNTCGGGLRWQIWPYQNGYGLKNAISNGGLFQLSARLALYTKNATYAEWAERIWDWSASTPLLRKTWVIADTTSTAANCKDHGDHQWTYNYATYIAGAGYMHNYTNGTESKWLTGVSGLIGASNQFFPASGQNQIISDITCEPIDLCDRNQKTFKAYYTSWLGFMSQIVPSNITASTMARFKTSAVAAGQQCSGGSDGTLCGVRWTKKTVWDGSSGLEQQMSVLGVLNAVMVPFKSQGPYNADNGGTSKSDPHGGTNTKETVGPAPITTGDRVGAGILTAVFVILWVGAIGFMLKK</sequence>
<dbReference type="Pfam" id="PF03663">
    <property type="entry name" value="Glyco_hydro_76"/>
    <property type="match status" value="1"/>
</dbReference>
<comment type="similarity">
    <text evidence="3">Belongs to the glycosyl hydrolase 76 family.</text>
</comment>
<keyword evidence="13" id="KW-1185">Reference proteome</keyword>
<keyword evidence="8" id="KW-0325">Glycoprotein</keyword>
<evidence type="ECO:0000313" key="13">
    <source>
        <dbReference type="Proteomes" id="UP000191518"/>
    </source>
</evidence>
<feature type="transmembrane region" description="Helical" evidence="11">
    <location>
        <begin position="488"/>
        <end position="509"/>
    </location>
</feature>
<dbReference type="FunFam" id="1.50.10.20:FF:000006">
    <property type="entry name" value="Mannan endo-1,6-alpha-mannosidase"/>
    <property type="match status" value="1"/>
</dbReference>
<comment type="subcellular location">
    <subcellularLocation>
        <location evidence="2">Endomembrane system</location>
    </subcellularLocation>
</comment>
<dbReference type="GO" id="GO:0009272">
    <property type="term" value="P:fungal-type cell wall biogenesis"/>
    <property type="evidence" value="ECO:0007669"/>
    <property type="project" value="TreeGrafter"/>
</dbReference>
<feature type="compositionally biased region" description="Polar residues" evidence="10">
    <location>
        <begin position="459"/>
        <end position="475"/>
    </location>
</feature>
<keyword evidence="5" id="KW-0732">Signal</keyword>
<accession>A0A1V6SBG3</accession>
<dbReference type="SUPFAM" id="SSF48208">
    <property type="entry name" value="Six-hairpin glycosidases"/>
    <property type="match status" value="1"/>
</dbReference>
<evidence type="ECO:0000256" key="4">
    <source>
        <dbReference type="ARBA" id="ARBA00012350"/>
    </source>
</evidence>
<keyword evidence="9" id="KW-0326">Glycosidase</keyword>
<evidence type="ECO:0000256" key="9">
    <source>
        <dbReference type="ARBA" id="ARBA00023295"/>
    </source>
</evidence>
<keyword evidence="7 11" id="KW-0472">Membrane</keyword>
<evidence type="ECO:0000256" key="5">
    <source>
        <dbReference type="ARBA" id="ARBA00022729"/>
    </source>
</evidence>
<keyword evidence="6" id="KW-0378">Hydrolase</keyword>
<evidence type="ECO:0000256" key="2">
    <source>
        <dbReference type="ARBA" id="ARBA00004308"/>
    </source>
</evidence>
<evidence type="ECO:0000256" key="8">
    <source>
        <dbReference type="ARBA" id="ARBA00023180"/>
    </source>
</evidence>
<dbReference type="InterPro" id="IPR008928">
    <property type="entry name" value="6-hairpin_glycosidase_sf"/>
</dbReference>
<keyword evidence="11" id="KW-1133">Transmembrane helix</keyword>
<dbReference type="GO" id="GO:0016052">
    <property type="term" value="P:carbohydrate catabolic process"/>
    <property type="evidence" value="ECO:0007669"/>
    <property type="project" value="InterPro"/>
</dbReference>
<dbReference type="GO" id="GO:0012505">
    <property type="term" value="C:endomembrane system"/>
    <property type="evidence" value="ECO:0007669"/>
    <property type="project" value="UniProtKB-SubCell"/>
</dbReference>
<evidence type="ECO:0000313" key="12">
    <source>
        <dbReference type="EMBL" id="OQE11352.1"/>
    </source>
</evidence>
<evidence type="ECO:0000256" key="10">
    <source>
        <dbReference type="SAM" id="MobiDB-lite"/>
    </source>
</evidence>
<keyword evidence="11" id="KW-0812">Transmembrane</keyword>
<gene>
    <name evidence="12" type="ORF">PENVUL_c002G09150</name>
</gene>
<comment type="caution">
    <text evidence="12">The sequence shown here is derived from an EMBL/GenBank/DDBJ whole genome shotgun (WGS) entry which is preliminary data.</text>
</comment>